<reference evidence="2" key="2">
    <citation type="submission" date="2015-01" db="EMBL/GenBank/DDBJ databases">
        <title>Evolutionary Origins and Diversification of the Mycorrhizal Mutualists.</title>
        <authorList>
            <consortium name="DOE Joint Genome Institute"/>
            <consortium name="Mycorrhizal Genomics Consortium"/>
            <person name="Kohler A."/>
            <person name="Kuo A."/>
            <person name="Nagy L.G."/>
            <person name="Floudas D."/>
            <person name="Copeland A."/>
            <person name="Barry K.W."/>
            <person name="Cichocki N."/>
            <person name="Veneault-Fourrey C."/>
            <person name="LaButti K."/>
            <person name="Lindquist E.A."/>
            <person name="Lipzen A."/>
            <person name="Lundell T."/>
            <person name="Morin E."/>
            <person name="Murat C."/>
            <person name="Riley R."/>
            <person name="Ohm R."/>
            <person name="Sun H."/>
            <person name="Tunlid A."/>
            <person name="Henrissat B."/>
            <person name="Grigoriev I.V."/>
            <person name="Hibbett D.S."/>
            <person name="Martin F."/>
        </authorList>
    </citation>
    <scope>NUCLEOTIDE SEQUENCE [LARGE SCALE GENOMIC DNA]</scope>
    <source>
        <strain evidence="2">h7</strain>
    </source>
</reference>
<accession>A0A0C3CKE8</accession>
<dbReference type="Gene3D" id="1.10.510.10">
    <property type="entry name" value="Transferase(Phosphotransferase) domain 1"/>
    <property type="match status" value="1"/>
</dbReference>
<dbReference type="OrthoDB" id="2523927at2759"/>
<keyword evidence="2" id="KW-1185">Reference proteome</keyword>
<dbReference type="Proteomes" id="UP000053424">
    <property type="component" value="Unassembled WGS sequence"/>
</dbReference>
<organism evidence="1 2">
    <name type="scientific">Hebeloma cylindrosporum</name>
    <dbReference type="NCBI Taxonomy" id="76867"/>
    <lineage>
        <taxon>Eukaryota</taxon>
        <taxon>Fungi</taxon>
        <taxon>Dikarya</taxon>
        <taxon>Basidiomycota</taxon>
        <taxon>Agaricomycotina</taxon>
        <taxon>Agaricomycetes</taxon>
        <taxon>Agaricomycetidae</taxon>
        <taxon>Agaricales</taxon>
        <taxon>Agaricineae</taxon>
        <taxon>Hymenogastraceae</taxon>
        <taxon>Hebeloma</taxon>
    </lineage>
</organism>
<proteinExistence type="predicted"/>
<evidence type="ECO:0000313" key="2">
    <source>
        <dbReference type="Proteomes" id="UP000053424"/>
    </source>
</evidence>
<dbReference type="SUPFAM" id="SSF56112">
    <property type="entry name" value="Protein kinase-like (PK-like)"/>
    <property type="match status" value="1"/>
</dbReference>
<reference evidence="1 2" key="1">
    <citation type="submission" date="2014-04" db="EMBL/GenBank/DDBJ databases">
        <authorList>
            <consortium name="DOE Joint Genome Institute"/>
            <person name="Kuo A."/>
            <person name="Gay G."/>
            <person name="Dore J."/>
            <person name="Kohler A."/>
            <person name="Nagy L.G."/>
            <person name="Floudas D."/>
            <person name="Copeland A."/>
            <person name="Barry K.W."/>
            <person name="Cichocki N."/>
            <person name="Veneault-Fourrey C."/>
            <person name="LaButti K."/>
            <person name="Lindquist E.A."/>
            <person name="Lipzen A."/>
            <person name="Lundell T."/>
            <person name="Morin E."/>
            <person name="Murat C."/>
            <person name="Sun H."/>
            <person name="Tunlid A."/>
            <person name="Henrissat B."/>
            <person name="Grigoriev I.V."/>
            <person name="Hibbett D.S."/>
            <person name="Martin F."/>
            <person name="Nordberg H.P."/>
            <person name="Cantor M.N."/>
            <person name="Hua S.X."/>
        </authorList>
    </citation>
    <scope>NUCLEOTIDE SEQUENCE [LARGE SCALE GENOMIC DNA]</scope>
    <source>
        <strain evidence="2">h7</strain>
    </source>
</reference>
<dbReference type="InterPro" id="IPR011009">
    <property type="entry name" value="Kinase-like_dom_sf"/>
</dbReference>
<protein>
    <recommendedName>
        <fullName evidence="3">Non-specific serine/threonine protein kinase</fullName>
    </recommendedName>
</protein>
<evidence type="ECO:0000313" key="1">
    <source>
        <dbReference type="EMBL" id="KIM49165.1"/>
    </source>
</evidence>
<dbReference type="AlphaFoldDB" id="A0A0C3CKE8"/>
<evidence type="ECO:0008006" key="3">
    <source>
        <dbReference type="Google" id="ProtNLM"/>
    </source>
</evidence>
<sequence>MLLNEASIYEHLKPLQGQHIALVFAYLTSETADALFMEYMGCESNDMNSFTYSQRTSLWEELCAIHGMGVIHGDLRLANIVTLDGSDPHFIDFTHGSLHDCKGPAECDELTQAREFLLLLEDSDGKPQ</sequence>
<gene>
    <name evidence="1" type="ORF">M413DRAFT_59608</name>
</gene>
<name>A0A0C3CKE8_HEBCY</name>
<dbReference type="HOGENOM" id="CLU_1981960_0_0_1"/>
<dbReference type="EMBL" id="KN831768">
    <property type="protein sequence ID" value="KIM49165.1"/>
    <property type="molecule type" value="Genomic_DNA"/>
</dbReference>